<accession>A0AAP7A014</accession>
<dbReference type="InterPro" id="IPR009996">
    <property type="entry name" value="YycH"/>
</dbReference>
<name>A0AAP7A014_PAEAL</name>
<dbReference type="RefSeq" id="WP_171417398.1">
    <property type="nucleotide sequence ID" value="NZ_JABFOR010000019.1"/>
</dbReference>
<protein>
    <recommendedName>
        <fullName evidence="1">Regulatory protein YycH domain-containing protein</fullName>
    </recommendedName>
</protein>
<sequence>MIERIKTLLLTFLVLLSLLQSFFLAYSMPNFDVRKKSTSDYIMTDPLGPEEKVENLVFPEQLVLHLGGNKHTVLYPGMTFYNIIVKRLQGRSYDGFQYRSVSAVDWARIREENEGVELLFHAPIPVKLLQRVFPIGDDSVLMNESIRRIWLYTSKDTKEVRVFFFNAKGDAVYESTSANLTEQDVKQQVEFGRAWTPYKLVDGAYYVPEQPIEMQEVTLPFDRITAEQMQRSLFNDPTVTKNIETGNSEIYTDVKRGLEVNRGLQWLIYSDPVVQTEGQQDITSDVTAAVRFINQHGGWNGRYRVTMPDNMKRDSLNGAASELGTAIRFQQYWGSYPIVNTSRFRFGYMQVTMQEGTVTSYERSLVQLHQRAAKKEMRKLAIGDALIKKLKELSKEKPISAIDPVYVPILGKDTVRLLPAWQVKYKDGTTALLDEAAGK</sequence>
<organism evidence="2 3">
    <name type="scientific">Paenibacillus alvei</name>
    <name type="common">Bacillus alvei</name>
    <dbReference type="NCBI Taxonomy" id="44250"/>
    <lineage>
        <taxon>Bacteria</taxon>
        <taxon>Bacillati</taxon>
        <taxon>Bacillota</taxon>
        <taxon>Bacilli</taxon>
        <taxon>Bacillales</taxon>
        <taxon>Paenibacillaceae</taxon>
        <taxon>Paenibacillus</taxon>
    </lineage>
</organism>
<reference evidence="2 3" key="1">
    <citation type="submission" date="2020-05" db="EMBL/GenBank/DDBJ databases">
        <title>Whole genome sequencing and identification of novel metabolites from Paenibacillus alvei strain JR949.</title>
        <authorList>
            <person name="Rajendhran J."/>
            <person name="Sree Pranav P."/>
            <person name="Mahalakshmi B."/>
            <person name="Karthikeyan R."/>
        </authorList>
    </citation>
    <scope>NUCLEOTIDE SEQUENCE [LARGE SCALE GENOMIC DNA]</scope>
    <source>
        <strain evidence="2 3">JR949</strain>
    </source>
</reference>
<comment type="caution">
    <text evidence="2">The sequence shown here is derived from an EMBL/GenBank/DDBJ whole genome shotgun (WGS) entry which is preliminary data.</text>
</comment>
<dbReference type="Gene3D" id="3.30.310.160">
    <property type="entry name" value="YycH protein, domain 2"/>
    <property type="match status" value="1"/>
</dbReference>
<dbReference type="Proteomes" id="UP000552038">
    <property type="component" value="Unassembled WGS sequence"/>
</dbReference>
<dbReference type="CDD" id="cd15787">
    <property type="entry name" value="YycH_N"/>
    <property type="match status" value="1"/>
</dbReference>
<dbReference type="InterPro" id="IPR042274">
    <property type="entry name" value="YycH/YycI_2"/>
</dbReference>
<evidence type="ECO:0000313" key="3">
    <source>
        <dbReference type="Proteomes" id="UP000552038"/>
    </source>
</evidence>
<gene>
    <name evidence="2" type="ORF">HMI46_15400</name>
</gene>
<evidence type="ECO:0000259" key="1">
    <source>
        <dbReference type="Pfam" id="PF07435"/>
    </source>
</evidence>
<evidence type="ECO:0000313" key="2">
    <source>
        <dbReference type="EMBL" id="NOJ71939.1"/>
    </source>
</evidence>
<proteinExistence type="predicted"/>
<dbReference type="AlphaFoldDB" id="A0AAP7A014"/>
<dbReference type="Pfam" id="PF07435">
    <property type="entry name" value="YycH"/>
    <property type="match status" value="1"/>
</dbReference>
<dbReference type="EMBL" id="JABFOR010000019">
    <property type="protein sequence ID" value="NOJ71939.1"/>
    <property type="molecule type" value="Genomic_DNA"/>
</dbReference>
<feature type="domain" description="Regulatory protein YycH" evidence="1">
    <location>
        <begin position="3"/>
        <end position="428"/>
    </location>
</feature>